<accession>G4CMX0</accession>
<organism evidence="1 2">
    <name type="scientific">Neisseria wadsworthii 9715</name>
    <dbReference type="NCBI Taxonomy" id="1030841"/>
    <lineage>
        <taxon>Bacteria</taxon>
        <taxon>Pseudomonadati</taxon>
        <taxon>Pseudomonadota</taxon>
        <taxon>Betaproteobacteria</taxon>
        <taxon>Neisseriales</taxon>
        <taxon>Neisseriaceae</taxon>
        <taxon>Neisseria</taxon>
    </lineage>
</organism>
<evidence type="ECO:0000313" key="1">
    <source>
        <dbReference type="EMBL" id="EGZ50938.1"/>
    </source>
</evidence>
<comment type="caution">
    <text evidence="1">The sequence shown here is derived from an EMBL/GenBank/DDBJ whole genome shotgun (WGS) entry which is preliminary data.</text>
</comment>
<dbReference type="AlphaFoldDB" id="G4CMX0"/>
<name>G4CMX0_9NEIS</name>
<reference evidence="1 2" key="1">
    <citation type="submission" date="2011-06" db="EMBL/GenBank/DDBJ databases">
        <authorList>
            <person name="Muzny D."/>
            <person name="Qin X."/>
            <person name="Deng J."/>
            <person name="Jiang H."/>
            <person name="Liu Y."/>
            <person name="Qu J."/>
            <person name="Song X.-Z."/>
            <person name="Zhang L."/>
            <person name="Thornton R."/>
            <person name="Coyle M."/>
            <person name="Francisco L."/>
            <person name="Jackson L."/>
            <person name="Javaid M."/>
            <person name="Korchina V."/>
            <person name="Kovar C."/>
            <person name="Mata R."/>
            <person name="Mathew T."/>
            <person name="Ngo R."/>
            <person name="Nguyen L."/>
            <person name="Nguyen N."/>
            <person name="Okwuonu G."/>
            <person name="Ongeri F."/>
            <person name="Pham C."/>
            <person name="Simmons D."/>
            <person name="Wilczek-Boney K."/>
            <person name="Hale W."/>
            <person name="Jakkamsetti A."/>
            <person name="Pham P."/>
            <person name="Ruth R."/>
            <person name="San Lucas F."/>
            <person name="Warren J."/>
            <person name="Zhang J."/>
            <person name="Zhao Z."/>
            <person name="Zhou C."/>
            <person name="Zhu D."/>
            <person name="Lee S."/>
            <person name="Bess C."/>
            <person name="Blankenburg K."/>
            <person name="Forbes L."/>
            <person name="Fu Q."/>
            <person name="Gubbala S."/>
            <person name="Hirani K."/>
            <person name="Jayaseelan J.C."/>
            <person name="Lara F."/>
            <person name="Munidasa M."/>
            <person name="Palculict T."/>
            <person name="Patil S."/>
            <person name="Pu L.-L."/>
            <person name="Saada N."/>
            <person name="Tang L."/>
            <person name="Weissenberger G."/>
            <person name="Zhu Y."/>
            <person name="Hemphill L."/>
            <person name="Shang Y."/>
            <person name="Youmans B."/>
            <person name="Ayvaz T."/>
            <person name="Ross M."/>
            <person name="Santibanez J."/>
            <person name="Aqrawi P."/>
            <person name="Gross S."/>
            <person name="Joshi V."/>
            <person name="Fowler G."/>
            <person name="Nazareth L."/>
            <person name="Reid J."/>
            <person name="Worley K."/>
            <person name="Petrosino J."/>
            <person name="Highlander S."/>
            <person name="Gibbs R."/>
        </authorList>
    </citation>
    <scope>NUCLEOTIDE SEQUENCE [LARGE SCALE GENOMIC DNA]</scope>
    <source>
        <strain evidence="1 2">9715</strain>
    </source>
</reference>
<dbReference type="HOGENOM" id="CLU_2503185_0_0_4"/>
<dbReference type="Proteomes" id="UP000005336">
    <property type="component" value="Unassembled WGS sequence"/>
</dbReference>
<feature type="non-terminal residue" evidence="1">
    <location>
        <position position="1"/>
    </location>
</feature>
<sequence length="86" mass="9360">GGLEGMHHTGETEFINMVGFQMGQLQRRMRAVPIGHRKIFRQQRGAVFNPMGVGGAGMFGALGEVARHETEAFGRGFFGRIAHGFG</sequence>
<proteinExistence type="predicted"/>
<gene>
    <name evidence="1" type="ORF">HMPREF9370_0429</name>
</gene>
<keyword evidence="2" id="KW-1185">Reference proteome</keyword>
<protein>
    <submittedName>
        <fullName evidence="1">Uncharacterized protein</fullName>
    </submittedName>
</protein>
<evidence type="ECO:0000313" key="2">
    <source>
        <dbReference type="Proteomes" id="UP000005336"/>
    </source>
</evidence>
<dbReference type="EMBL" id="AGAZ01000015">
    <property type="protein sequence ID" value="EGZ50938.1"/>
    <property type="molecule type" value="Genomic_DNA"/>
</dbReference>